<dbReference type="InterPro" id="IPR001128">
    <property type="entry name" value="Cyt_P450"/>
</dbReference>
<dbReference type="GO" id="GO:0005506">
    <property type="term" value="F:iron ion binding"/>
    <property type="evidence" value="ECO:0007669"/>
    <property type="project" value="InterPro"/>
</dbReference>
<keyword evidence="6" id="KW-0408">Iron</keyword>
<dbReference type="STRING" id="716816.BST96_03325"/>
<dbReference type="RefSeq" id="WP_085757328.1">
    <property type="nucleotide sequence ID" value="NZ_CP019343.1"/>
</dbReference>
<dbReference type="Gene3D" id="1.10.630.10">
    <property type="entry name" value="Cytochrome P450"/>
    <property type="match status" value="1"/>
</dbReference>
<gene>
    <name evidence="8" type="ORF">BST96_03325</name>
</gene>
<dbReference type="PRINTS" id="PR00359">
    <property type="entry name" value="BP450"/>
</dbReference>
<dbReference type="GO" id="GO:0016705">
    <property type="term" value="F:oxidoreductase activity, acting on paired donors, with incorporation or reduction of molecular oxygen"/>
    <property type="evidence" value="ECO:0007669"/>
    <property type="project" value="InterPro"/>
</dbReference>
<proteinExistence type="inferred from homology"/>
<keyword evidence="9" id="KW-1185">Reference proteome</keyword>
<evidence type="ECO:0000256" key="6">
    <source>
        <dbReference type="ARBA" id="ARBA00023004"/>
    </source>
</evidence>
<dbReference type="OrthoDB" id="7052847at2"/>
<name>A0A1X9N7R4_9GAMM</name>
<organism evidence="8 9">
    <name type="scientific">Oceanicoccus sagamiensis</name>
    <dbReference type="NCBI Taxonomy" id="716816"/>
    <lineage>
        <taxon>Bacteria</taxon>
        <taxon>Pseudomonadati</taxon>
        <taxon>Pseudomonadota</taxon>
        <taxon>Gammaproteobacteria</taxon>
        <taxon>Cellvibrionales</taxon>
        <taxon>Spongiibacteraceae</taxon>
        <taxon>Oceanicoccus</taxon>
    </lineage>
</organism>
<comment type="similarity">
    <text evidence="2">Belongs to the cytochrome P450 family.</text>
</comment>
<comment type="cofactor">
    <cofactor evidence="1">
        <name>heme</name>
        <dbReference type="ChEBI" id="CHEBI:30413"/>
    </cofactor>
</comment>
<protein>
    <recommendedName>
        <fullName evidence="10">Cytochrome</fullName>
    </recommendedName>
</protein>
<dbReference type="GO" id="GO:0020037">
    <property type="term" value="F:heme binding"/>
    <property type="evidence" value="ECO:0007669"/>
    <property type="project" value="InterPro"/>
</dbReference>
<dbReference type="PANTHER" id="PTHR46696">
    <property type="entry name" value="P450, PUTATIVE (EUROFUNG)-RELATED"/>
    <property type="match status" value="1"/>
</dbReference>
<evidence type="ECO:0000256" key="2">
    <source>
        <dbReference type="ARBA" id="ARBA00010617"/>
    </source>
</evidence>
<dbReference type="PANTHER" id="PTHR46696:SF1">
    <property type="entry name" value="CYTOCHROME P450 YJIB-RELATED"/>
    <property type="match status" value="1"/>
</dbReference>
<dbReference type="InterPro" id="IPR002397">
    <property type="entry name" value="Cyt_P450_B"/>
</dbReference>
<keyword evidence="5" id="KW-0560">Oxidoreductase</keyword>
<evidence type="ECO:0000256" key="7">
    <source>
        <dbReference type="ARBA" id="ARBA00023033"/>
    </source>
</evidence>
<evidence type="ECO:0000256" key="3">
    <source>
        <dbReference type="ARBA" id="ARBA00022617"/>
    </source>
</evidence>
<dbReference type="InterPro" id="IPR036396">
    <property type="entry name" value="Cyt_P450_sf"/>
</dbReference>
<dbReference type="Pfam" id="PF00067">
    <property type="entry name" value="p450"/>
    <property type="match status" value="1"/>
</dbReference>
<sequence length="413" mass="46922">MATKPDTINLLDPAVQEDWYPSYSQLQEQAPICFMPDLNMYFVSKYSDVHYIVRHPEIFTNQGGVVSTEPLVTDPEARAIYKEHGFDRMFPLSLDPPHHRKYRKMIDSALSRNGVRKHEPFIHKVVDQLIDQWIDKGQVEFIAEFCDPLPRMVICTLLGLPIEDIPQLIIWSTAWVRVWEGELSKEDQLDVARKGVEFQNYIIEKVREKRAEPQDDLISELANASFEGERPLTDAEIISMIDHLFIGGNETTTFAIASGMWLLLSNPEQLAKVRADRSLIKNMVEEILRLESPTQGMPKITVEDVELSGVKIPKGSIVHVRYAAANRDPDKFECPHAMDVTRKSAGSHMAFSQSIHSCPGATLSRVEIAIAFEHLLDRLDDLEFTPDKNDFAHLPGFVLRALKSLTINFSKVS</sequence>
<evidence type="ECO:0000256" key="5">
    <source>
        <dbReference type="ARBA" id="ARBA00023002"/>
    </source>
</evidence>
<reference evidence="8 9" key="1">
    <citation type="submission" date="2016-11" db="EMBL/GenBank/DDBJ databases">
        <title>Trade-off between light-utilization and light-protection in marine flavobacteria.</title>
        <authorList>
            <person name="Kumagai Y."/>
        </authorList>
    </citation>
    <scope>NUCLEOTIDE SEQUENCE [LARGE SCALE GENOMIC DNA]</scope>
    <source>
        <strain evidence="8 9">NBRC 107125</strain>
    </source>
</reference>
<accession>A0A1X9N7R4</accession>
<keyword evidence="3" id="KW-0349">Heme</keyword>
<dbReference type="EMBL" id="CP019343">
    <property type="protein sequence ID" value="ARN73221.1"/>
    <property type="molecule type" value="Genomic_DNA"/>
</dbReference>
<evidence type="ECO:0008006" key="10">
    <source>
        <dbReference type="Google" id="ProtNLM"/>
    </source>
</evidence>
<dbReference type="KEGG" id="osg:BST96_03325"/>
<dbReference type="AlphaFoldDB" id="A0A1X9N7R4"/>
<keyword evidence="7" id="KW-0503">Monooxygenase</keyword>
<dbReference type="GO" id="GO:0004497">
    <property type="term" value="F:monooxygenase activity"/>
    <property type="evidence" value="ECO:0007669"/>
    <property type="project" value="UniProtKB-KW"/>
</dbReference>
<dbReference type="FunFam" id="1.10.630.10:FF:000018">
    <property type="entry name" value="Cytochrome P450 monooxygenase"/>
    <property type="match status" value="1"/>
</dbReference>
<evidence type="ECO:0000256" key="1">
    <source>
        <dbReference type="ARBA" id="ARBA00001971"/>
    </source>
</evidence>
<evidence type="ECO:0000313" key="8">
    <source>
        <dbReference type="EMBL" id="ARN73221.1"/>
    </source>
</evidence>
<evidence type="ECO:0000256" key="4">
    <source>
        <dbReference type="ARBA" id="ARBA00022723"/>
    </source>
</evidence>
<dbReference type="Proteomes" id="UP000193450">
    <property type="component" value="Chromosome"/>
</dbReference>
<keyword evidence="4" id="KW-0479">Metal-binding</keyword>
<evidence type="ECO:0000313" key="9">
    <source>
        <dbReference type="Proteomes" id="UP000193450"/>
    </source>
</evidence>
<dbReference type="SUPFAM" id="SSF48264">
    <property type="entry name" value="Cytochrome P450"/>
    <property type="match status" value="1"/>
</dbReference>